<name>A0AAW2JKL0_9LAMI</name>
<sequence length="328" mass="37529">MLHRRTTTTTTSAAAAILSRFTTAIRRHFSRRPTTSNLPKPFSKIPWKHRSRSHSRIPESTHGLPPHHPRFAVSLRRPYRQQFPSVSVESCLRNSLLAVDFRVLVPALPQHFNVVCALAGMGFPWSKLGLLCKKEEASIFEIDPSALQRKIHGIKSGYGLNSVSVISICLAFPRVLYSEMDGLLSDLKVLLLDHDLLSYVEGNVDAVLEKDQIGLFLLSRPEIFGFDLEGRVISVSGFLEHFGLEKKELESLQQKYPHVFGRNRMANLPHVMRSMDLGEWFFEKMKRGDHSLLVTYAIRSMEDDVDKHYMDSLTRLRTKRNTFMQSRN</sequence>
<protein>
    <submittedName>
        <fullName evidence="2">Transcription termination factor MTEF18, mitochondrial</fullName>
    </submittedName>
</protein>
<accession>A0AAW2JKL0</accession>
<reference evidence="2" key="2">
    <citation type="journal article" date="2024" name="Plant">
        <title>Genomic evolution and insights into agronomic trait innovations of Sesamum species.</title>
        <authorList>
            <person name="Miao H."/>
            <person name="Wang L."/>
            <person name="Qu L."/>
            <person name="Liu H."/>
            <person name="Sun Y."/>
            <person name="Le M."/>
            <person name="Wang Q."/>
            <person name="Wei S."/>
            <person name="Zheng Y."/>
            <person name="Lin W."/>
            <person name="Duan Y."/>
            <person name="Cao H."/>
            <person name="Xiong S."/>
            <person name="Wang X."/>
            <person name="Wei L."/>
            <person name="Li C."/>
            <person name="Ma Q."/>
            <person name="Ju M."/>
            <person name="Zhao R."/>
            <person name="Li G."/>
            <person name="Mu C."/>
            <person name="Tian Q."/>
            <person name="Mei H."/>
            <person name="Zhang T."/>
            <person name="Gao T."/>
            <person name="Zhang H."/>
        </authorList>
    </citation>
    <scope>NUCLEOTIDE SEQUENCE</scope>
    <source>
        <strain evidence="2">KEN8</strain>
    </source>
</reference>
<comment type="caution">
    <text evidence="2">The sequence shown here is derived from an EMBL/GenBank/DDBJ whole genome shotgun (WGS) entry which is preliminary data.</text>
</comment>
<reference evidence="2" key="1">
    <citation type="submission" date="2020-06" db="EMBL/GenBank/DDBJ databases">
        <authorList>
            <person name="Li T."/>
            <person name="Hu X."/>
            <person name="Zhang T."/>
            <person name="Song X."/>
            <person name="Zhang H."/>
            <person name="Dai N."/>
            <person name="Sheng W."/>
            <person name="Hou X."/>
            <person name="Wei L."/>
        </authorList>
    </citation>
    <scope>NUCLEOTIDE SEQUENCE</scope>
    <source>
        <strain evidence="2">KEN8</strain>
        <tissue evidence="2">Leaf</tissue>
    </source>
</reference>
<evidence type="ECO:0000313" key="2">
    <source>
        <dbReference type="EMBL" id="KAL0294712.1"/>
    </source>
</evidence>
<dbReference type="EMBL" id="JACGWM010001155">
    <property type="protein sequence ID" value="KAL0294712.1"/>
    <property type="molecule type" value="Genomic_DNA"/>
</dbReference>
<proteinExistence type="predicted"/>
<dbReference type="AlphaFoldDB" id="A0AAW2JKL0"/>
<organism evidence="2">
    <name type="scientific">Sesamum calycinum</name>
    <dbReference type="NCBI Taxonomy" id="2727403"/>
    <lineage>
        <taxon>Eukaryota</taxon>
        <taxon>Viridiplantae</taxon>
        <taxon>Streptophyta</taxon>
        <taxon>Embryophyta</taxon>
        <taxon>Tracheophyta</taxon>
        <taxon>Spermatophyta</taxon>
        <taxon>Magnoliopsida</taxon>
        <taxon>eudicotyledons</taxon>
        <taxon>Gunneridae</taxon>
        <taxon>Pentapetalae</taxon>
        <taxon>asterids</taxon>
        <taxon>lamiids</taxon>
        <taxon>Lamiales</taxon>
        <taxon>Pedaliaceae</taxon>
        <taxon>Sesamum</taxon>
    </lineage>
</organism>
<feature type="compositionally biased region" description="Basic residues" evidence="1">
    <location>
        <begin position="46"/>
        <end position="55"/>
    </location>
</feature>
<gene>
    <name evidence="2" type="ORF">Scaly_2573000</name>
</gene>
<evidence type="ECO:0000256" key="1">
    <source>
        <dbReference type="SAM" id="MobiDB-lite"/>
    </source>
</evidence>
<feature type="region of interest" description="Disordered" evidence="1">
    <location>
        <begin position="32"/>
        <end position="66"/>
    </location>
</feature>